<accession>A0A0G1PJB6</accession>
<evidence type="ECO:0000313" key="4">
    <source>
        <dbReference type="Proteomes" id="UP000034794"/>
    </source>
</evidence>
<name>A0A0G1PJB6_9BACT</name>
<dbReference type="AlphaFoldDB" id="A0A0G1PJB6"/>
<evidence type="ECO:0008006" key="5">
    <source>
        <dbReference type="Google" id="ProtNLM"/>
    </source>
</evidence>
<keyword evidence="2" id="KW-0472">Membrane</keyword>
<comment type="caution">
    <text evidence="3">The sequence shown here is derived from an EMBL/GenBank/DDBJ whole genome shotgun (WGS) entry which is preliminary data.</text>
</comment>
<sequence>MEQDKIHATKTKLITHLCKELGLDPIGVVTTNRAVAHYLKKREGMPPTVILLEVYTSKVAVSYVYLGEVKQTEEAARSGDLAHDVEEGLTRMDLPNYPARFILTNGNSLEEESQQITAFPWTDRLPFKHIPKVEVLPIDFSIKSIALTGGVEAVQFLGMEVVEDESPNATVGDDSNLVIPVETPSSMEEIGFAYEETSAPADIPVAPSTPEVVSDDDSSPEISEDEPEYAFSDEVAPPQKPRLAIKLPRIPKYSLPSLPHFGFSWLFLLAIPAVLIIVFIGYLFFGQVQITIHFDPQKISRQIGIAIAESSQSGIPTLIATKKTFTGSATESVPTTGTATVGDKASGTITIANKSVAPIVLKAGTAITNDTGKYVYTLVSPVTVASASSDPIDPVSGKANGVQVTAVRIGAEYNLTKNTIFSVDNFSKSIAAAIAESDFTGGTSRTVNAVSKADQDKVLATATEKIKSQVKVDSEIQTPGFKTLPLSDIQFTKKQFDHNLNEEATSVSLVLEGSLEALVYSENDLYSLTIEQIKDQIPSGSSTTRESTVIHVENPTKVDGSYQAKVIIEAPLFPGIDENKLAGYIKGKPTASIRHFFEPISGFTSADVKIYPPIPFITKILPLKNIKFELIGN</sequence>
<evidence type="ECO:0000256" key="2">
    <source>
        <dbReference type="SAM" id="Phobius"/>
    </source>
</evidence>
<keyword evidence="2" id="KW-1133">Transmembrane helix</keyword>
<feature type="compositionally biased region" description="Acidic residues" evidence="1">
    <location>
        <begin position="213"/>
        <end position="228"/>
    </location>
</feature>
<organism evidence="3 4">
    <name type="scientific">Candidatus Collierbacteria bacterium GW2011_GWA2_46_26</name>
    <dbReference type="NCBI Taxonomy" id="1618381"/>
    <lineage>
        <taxon>Bacteria</taxon>
        <taxon>Candidatus Collieribacteriota</taxon>
    </lineage>
</organism>
<dbReference type="EMBL" id="LCMI01000007">
    <property type="protein sequence ID" value="KKU32841.1"/>
    <property type="molecule type" value="Genomic_DNA"/>
</dbReference>
<evidence type="ECO:0000313" key="3">
    <source>
        <dbReference type="EMBL" id="KKU32841.1"/>
    </source>
</evidence>
<feature type="transmembrane region" description="Helical" evidence="2">
    <location>
        <begin position="263"/>
        <end position="285"/>
    </location>
</feature>
<reference evidence="3 4" key="1">
    <citation type="journal article" date="2015" name="Nature">
        <title>rRNA introns, odd ribosomes, and small enigmatic genomes across a large radiation of phyla.</title>
        <authorList>
            <person name="Brown C.T."/>
            <person name="Hug L.A."/>
            <person name="Thomas B.C."/>
            <person name="Sharon I."/>
            <person name="Castelle C.J."/>
            <person name="Singh A."/>
            <person name="Wilkins M.J."/>
            <person name="Williams K.H."/>
            <person name="Banfield J.F."/>
        </authorList>
    </citation>
    <scope>NUCLEOTIDE SEQUENCE [LARGE SCALE GENOMIC DNA]</scope>
</reference>
<proteinExistence type="predicted"/>
<evidence type="ECO:0000256" key="1">
    <source>
        <dbReference type="SAM" id="MobiDB-lite"/>
    </source>
</evidence>
<dbReference type="Proteomes" id="UP000034794">
    <property type="component" value="Unassembled WGS sequence"/>
</dbReference>
<feature type="region of interest" description="Disordered" evidence="1">
    <location>
        <begin position="204"/>
        <end position="237"/>
    </location>
</feature>
<keyword evidence="2" id="KW-0812">Transmembrane</keyword>
<dbReference type="PATRIC" id="fig|1618381.3.peg.835"/>
<gene>
    <name evidence="3" type="ORF">UX47_C0007G0085</name>
</gene>
<protein>
    <recommendedName>
        <fullName evidence="5">Baseplate protein J-like domain-containing protein</fullName>
    </recommendedName>
</protein>